<reference evidence="1 2" key="1">
    <citation type="submission" date="2014-12" db="EMBL/GenBank/DDBJ databases">
        <title>Whole Genome Sequence and Molecular Characterization of Siphoviridae / Myoviridae Phage Infecting Clostridium difficile.</title>
        <authorList>
            <person name="Monot M."/>
        </authorList>
    </citation>
    <scope>NUCLEOTIDE SEQUENCE [LARGE SCALE GENOMIC DNA]</scope>
</reference>
<dbReference type="KEGG" id="vg:26646924"/>
<organism evidence="1 2">
    <name type="scientific">Clostridium phage phiCD111</name>
    <dbReference type="NCBI Taxonomy" id="1582150"/>
    <lineage>
        <taxon>Viruses</taxon>
        <taxon>Duplodnaviria</taxon>
        <taxon>Heunggongvirae</taxon>
        <taxon>Uroviricota</taxon>
        <taxon>Caudoviricetes</taxon>
        <taxon>Leicestervirus</taxon>
        <taxon>Leicestervirus CD111</taxon>
    </lineage>
</organism>
<sequence length="108" mass="12537">MDVDILGAKYTIVKDCTKDKEPLLAKFDGFMDDTVNKIVIAKMEHSDESLKDLNFYEKQVLRHEVIHAFLSESGLKSNSDWARNEEMVDYFAIQFPKMLKVFMKLDAL</sequence>
<protein>
    <submittedName>
        <fullName evidence="1">Uncharacterized protein</fullName>
    </submittedName>
</protein>
<dbReference type="EMBL" id="LN681535">
    <property type="protein sequence ID" value="CEK40279.1"/>
    <property type="molecule type" value="Genomic_DNA"/>
</dbReference>
<dbReference type="RefSeq" id="YP_009208358.1">
    <property type="nucleotide sequence ID" value="NC_028905.1"/>
</dbReference>
<evidence type="ECO:0000313" key="1">
    <source>
        <dbReference type="EMBL" id="CEK40279.1"/>
    </source>
</evidence>
<dbReference type="GeneID" id="26646924"/>
<proteinExistence type="predicted"/>
<evidence type="ECO:0000313" key="2">
    <source>
        <dbReference type="Proteomes" id="UP000030729"/>
    </source>
</evidence>
<gene>
    <name evidence="1" type="ORF">PHICD111_20005</name>
</gene>
<accession>A0A0A8WIH8</accession>
<dbReference type="Proteomes" id="UP000030729">
    <property type="component" value="Genome"/>
</dbReference>
<keyword evidence="2" id="KW-1185">Reference proteome</keyword>
<name>A0A0A8WIH8_9CAUD</name>